<dbReference type="InterPro" id="IPR046373">
    <property type="entry name" value="Acyl-CoA_Oxase/DH_mid-dom_sf"/>
</dbReference>
<dbReference type="InterPro" id="IPR037069">
    <property type="entry name" value="AcylCoA_DH/ox_N_sf"/>
</dbReference>
<dbReference type="PANTHER" id="PTHR48083:SF19">
    <property type="entry name" value="FLAVIN-DEPENDENT MONOOXYGENASE, OXYGENASE SUBUNIT HSAA"/>
    <property type="match status" value="1"/>
</dbReference>
<feature type="domain" description="Acyl-CoA dehydrogenase/oxidase N-terminal" evidence="3">
    <location>
        <begin position="17"/>
        <end position="69"/>
    </location>
</feature>
<evidence type="ECO:0000259" key="3">
    <source>
        <dbReference type="Pfam" id="PF02771"/>
    </source>
</evidence>
<dbReference type="GO" id="GO:0003995">
    <property type="term" value="F:acyl-CoA dehydrogenase activity"/>
    <property type="evidence" value="ECO:0007669"/>
    <property type="project" value="TreeGrafter"/>
</dbReference>
<dbReference type="EMBL" id="BOPF01000015">
    <property type="protein sequence ID" value="GIJ47516.1"/>
    <property type="molecule type" value="Genomic_DNA"/>
</dbReference>
<sequence length="363" mass="38134">MRDNAGLTERDLTPAPASVDAVREAGLFAITVPREYGGHGANLPTLVRVAVELGQGCPSTAWVFSLSSAAKLMTGAVQTGRARDAYFADPHCVVCASGVIGGHGETVPGGLSLTGKWRMASGCEVATWAFLVTPIVRDGAPAGGAGVLVPVADLTVERSWDAAGLGGTGSHTLVADGVFVEDAFVALPPPGATMPQPPARLTIGAVLAHLAPMLGAAKGAHQVVEELLRGDKAPFQTTYRRMADSPLARLWFAEATRLVDAAVERSIRVAELLDRTGDVPPMPSLDRSTLRMELVTAAQECRAALGKLLDLHGASGFQHANPLQRFWRDVEVGTRYAGLNPFITAEDHSRLLLTDEPPVSMAL</sequence>
<evidence type="ECO:0000256" key="1">
    <source>
        <dbReference type="ARBA" id="ARBA00023002"/>
    </source>
</evidence>
<reference evidence="5" key="1">
    <citation type="submission" date="2021-01" db="EMBL/GenBank/DDBJ databases">
        <title>Whole genome shotgun sequence of Virgisporangium aliadipatigenens NBRC 105644.</title>
        <authorList>
            <person name="Komaki H."/>
            <person name="Tamura T."/>
        </authorList>
    </citation>
    <scope>NUCLEOTIDE SEQUENCE</scope>
    <source>
        <strain evidence="5">NBRC 105644</strain>
    </source>
</reference>
<dbReference type="GO" id="GO:0005737">
    <property type="term" value="C:cytoplasm"/>
    <property type="evidence" value="ECO:0007669"/>
    <property type="project" value="TreeGrafter"/>
</dbReference>
<dbReference type="Pfam" id="PF02771">
    <property type="entry name" value="Acyl-CoA_dh_N"/>
    <property type="match status" value="1"/>
</dbReference>
<gene>
    <name evidence="5" type="ORF">Val02_44020</name>
</gene>
<dbReference type="InterPro" id="IPR050741">
    <property type="entry name" value="Acyl-CoA_dehydrogenase"/>
</dbReference>
<dbReference type="Pfam" id="PF08028">
    <property type="entry name" value="Acyl-CoA_dh_2"/>
    <property type="match status" value="1"/>
</dbReference>
<comment type="caution">
    <text evidence="5">The sequence shown here is derived from an EMBL/GenBank/DDBJ whole genome shotgun (WGS) entry which is preliminary data.</text>
</comment>
<dbReference type="Gene3D" id="2.40.110.10">
    <property type="entry name" value="Butyryl-CoA Dehydrogenase, subunit A, domain 2"/>
    <property type="match status" value="1"/>
</dbReference>
<evidence type="ECO:0000256" key="2">
    <source>
        <dbReference type="ARBA" id="ARBA00049661"/>
    </source>
</evidence>
<dbReference type="SUPFAM" id="SSF56645">
    <property type="entry name" value="Acyl-CoA dehydrogenase NM domain-like"/>
    <property type="match status" value="1"/>
</dbReference>
<evidence type="ECO:0000313" key="6">
    <source>
        <dbReference type="Proteomes" id="UP000619260"/>
    </source>
</evidence>
<dbReference type="SUPFAM" id="SSF47203">
    <property type="entry name" value="Acyl-CoA dehydrogenase C-terminal domain-like"/>
    <property type="match status" value="1"/>
</dbReference>
<dbReference type="InterPro" id="IPR013786">
    <property type="entry name" value="AcylCoA_DH/ox_N"/>
</dbReference>
<evidence type="ECO:0000259" key="4">
    <source>
        <dbReference type="Pfam" id="PF08028"/>
    </source>
</evidence>
<dbReference type="PIRSF" id="PIRSF016578">
    <property type="entry name" value="HsaA"/>
    <property type="match status" value="1"/>
</dbReference>
<evidence type="ECO:0000313" key="5">
    <source>
        <dbReference type="EMBL" id="GIJ47516.1"/>
    </source>
</evidence>
<keyword evidence="6" id="KW-1185">Reference proteome</keyword>
<dbReference type="GO" id="GO:0033539">
    <property type="term" value="P:fatty acid beta-oxidation using acyl-CoA dehydrogenase"/>
    <property type="evidence" value="ECO:0007669"/>
    <property type="project" value="TreeGrafter"/>
</dbReference>
<proteinExistence type="inferred from homology"/>
<dbReference type="GO" id="GO:0050660">
    <property type="term" value="F:flavin adenine dinucleotide binding"/>
    <property type="evidence" value="ECO:0007669"/>
    <property type="project" value="InterPro"/>
</dbReference>
<dbReference type="Proteomes" id="UP000619260">
    <property type="component" value="Unassembled WGS sequence"/>
</dbReference>
<comment type="similarity">
    <text evidence="2">Belongs to the HpaH/HsaA monooxygenase family.</text>
</comment>
<accession>A0A8J4DRW1</accession>
<dbReference type="InterPro" id="IPR036250">
    <property type="entry name" value="AcylCo_DH-like_C"/>
</dbReference>
<dbReference type="Gene3D" id="1.20.140.10">
    <property type="entry name" value="Butyryl-CoA Dehydrogenase, subunit A, domain 3"/>
    <property type="match status" value="1"/>
</dbReference>
<dbReference type="Gene3D" id="1.10.540.10">
    <property type="entry name" value="Acyl-CoA dehydrogenase/oxidase, N-terminal domain"/>
    <property type="match status" value="1"/>
</dbReference>
<dbReference type="AlphaFoldDB" id="A0A8J4DRW1"/>
<feature type="domain" description="Acyl-CoA dehydrogenase C-terminal" evidence="4">
    <location>
        <begin position="208"/>
        <end position="341"/>
    </location>
</feature>
<dbReference type="PANTHER" id="PTHR48083">
    <property type="entry name" value="MEDIUM-CHAIN SPECIFIC ACYL-COA DEHYDROGENASE, MITOCHONDRIAL-RELATED"/>
    <property type="match status" value="1"/>
</dbReference>
<dbReference type="InterPro" id="IPR009100">
    <property type="entry name" value="AcylCoA_DH/oxidase_NM_dom_sf"/>
</dbReference>
<name>A0A8J4DRW1_9ACTN</name>
<keyword evidence="1" id="KW-0560">Oxidoreductase</keyword>
<protein>
    <submittedName>
        <fullName evidence="5">Acyl-CoA dehydrogenase</fullName>
    </submittedName>
</protein>
<dbReference type="InterPro" id="IPR013107">
    <property type="entry name" value="Acyl-CoA_DH_C"/>
</dbReference>
<organism evidence="5 6">
    <name type="scientific">Virgisporangium aliadipatigenens</name>
    <dbReference type="NCBI Taxonomy" id="741659"/>
    <lineage>
        <taxon>Bacteria</taxon>
        <taxon>Bacillati</taxon>
        <taxon>Actinomycetota</taxon>
        <taxon>Actinomycetes</taxon>
        <taxon>Micromonosporales</taxon>
        <taxon>Micromonosporaceae</taxon>
        <taxon>Virgisporangium</taxon>
    </lineage>
</organism>
<dbReference type="GO" id="GO:0016712">
    <property type="term" value="F:oxidoreductase activity, acting on paired donors, with incorporation or reduction of molecular oxygen, reduced flavin or flavoprotein as one donor, and incorporation of one atom of oxygen"/>
    <property type="evidence" value="ECO:0007669"/>
    <property type="project" value="TreeGrafter"/>
</dbReference>